<reference evidence="5" key="1">
    <citation type="journal article" date="2015" name="Chem. Sci.">
        <title>A genomic approach to deciphering the mechanism of thiotetronate antibiotics biosynthesis.</title>
        <authorList>
            <person name="Tao W."/>
            <person name="Yurkovich M.E."/>
            <person name="Wen S."/>
            <person name="Lebe K.E."/>
            <person name="Samborskyy M."/>
            <person name="Liu Y."/>
            <person name="Yang A."/>
            <person name="Liu Y."/>
            <person name="Ju Y."/>
            <person name="Deng Z."/>
            <person name="Tosin M."/>
            <person name="Sun Y."/>
            <person name="Leadlay P.F."/>
        </authorList>
    </citation>
    <scope>NUCLEOTIDE SEQUENCE</scope>
    <source>
        <strain evidence="5">ATCC 31319</strain>
    </source>
</reference>
<dbReference type="GO" id="GO:0004315">
    <property type="term" value="F:3-oxoacyl-[acyl-carrier-protein] synthase activity"/>
    <property type="evidence" value="ECO:0007669"/>
    <property type="project" value="InterPro"/>
</dbReference>
<dbReference type="EMBL" id="LN879412">
    <property type="protein sequence ID" value="CUI25675.1"/>
    <property type="molecule type" value="Genomic_DNA"/>
</dbReference>
<dbReference type="AlphaFoldDB" id="A0A0M7BHF6"/>
<dbReference type="GO" id="GO:0005829">
    <property type="term" value="C:cytosol"/>
    <property type="evidence" value="ECO:0007669"/>
    <property type="project" value="TreeGrafter"/>
</dbReference>
<dbReference type="InterPro" id="IPR014031">
    <property type="entry name" value="Ketoacyl_synth_C"/>
</dbReference>
<dbReference type="CDD" id="cd00834">
    <property type="entry name" value="KAS_I_II"/>
    <property type="match status" value="1"/>
</dbReference>
<sequence>MPTNAGVWVTGLGATTPLGNDVASTWTAMRAGENGIGTLSGDDWPESLPVRIAAAVKADPAEALPRVHARKLDRCEQMAIVAAKEAWADAGSPEVDPERLAVVIGTGIGGVLSLLGQNRVLETTGPRKVSPNTVPMLMANGPASWVSMELNARGGAHTPVSACASGAEAVALGLDLIRSGRADVVVVGGSEASVHPFPITSFAQMRALSTENATPEKACRPFDVTRSGFVLGEGAAVMVLERADHAKARGARAHGAVLGAGISSSAVHITASDTDGQVRAITKAMADGGLQPADIGHVHAHATSTPQGDLAEAQAIAKAVGTHPVVTATKSMTGHLLGASGALGAIVSILALRDGVVPPTRNLEQLDPEIDLDVVTGEQRRGEWKCALANSFGFGGHNVSLVVGPAV</sequence>
<dbReference type="Gene3D" id="3.40.47.10">
    <property type="match status" value="2"/>
</dbReference>
<dbReference type="PANTHER" id="PTHR11712:SF336">
    <property type="entry name" value="3-OXOACYL-[ACYL-CARRIER-PROTEIN] SYNTHASE, MITOCHONDRIAL"/>
    <property type="match status" value="1"/>
</dbReference>
<dbReference type="PROSITE" id="PS52004">
    <property type="entry name" value="KS3_2"/>
    <property type="match status" value="1"/>
</dbReference>
<keyword evidence="2 3" id="KW-0808">Transferase</keyword>
<dbReference type="GO" id="GO:0006633">
    <property type="term" value="P:fatty acid biosynthetic process"/>
    <property type="evidence" value="ECO:0007669"/>
    <property type="project" value="InterPro"/>
</dbReference>
<dbReference type="FunFam" id="3.40.47.10:FF:000018">
    <property type="entry name" value="3-oxoacyl-[acyl-carrier-protein] synthase 2"/>
    <property type="match status" value="1"/>
</dbReference>
<dbReference type="PANTHER" id="PTHR11712">
    <property type="entry name" value="POLYKETIDE SYNTHASE-RELATED"/>
    <property type="match status" value="1"/>
</dbReference>
<dbReference type="InterPro" id="IPR014030">
    <property type="entry name" value="Ketoacyl_synth_N"/>
</dbReference>
<feature type="domain" description="Ketosynthase family 3 (KS3)" evidence="4">
    <location>
        <begin position="4"/>
        <end position="405"/>
    </location>
</feature>
<dbReference type="InterPro" id="IPR000794">
    <property type="entry name" value="Beta-ketoacyl_synthase"/>
</dbReference>
<dbReference type="InterPro" id="IPR018201">
    <property type="entry name" value="Ketoacyl_synth_AS"/>
</dbReference>
<gene>
    <name evidence="5" type="primary">tlmF1</name>
</gene>
<dbReference type="Pfam" id="PF02801">
    <property type="entry name" value="Ketoacyl-synt_C"/>
    <property type="match status" value="1"/>
</dbReference>
<dbReference type="InterPro" id="IPR020841">
    <property type="entry name" value="PKS_Beta-ketoAc_synthase_dom"/>
</dbReference>
<dbReference type="SMART" id="SM00825">
    <property type="entry name" value="PKS_KS"/>
    <property type="match status" value="1"/>
</dbReference>
<dbReference type="SUPFAM" id="SSF53901">
    <property type="entry name" value="Thiolase-like"/>
    <property type="match status" value="2"/>
</dbReference>
<evidence type="ECO:0000313" key="5">
    <source>
        <dbReference type="EMBL" id="CUI25675.1"/>
    </source>
</evidence>
<proteinExistence type="inferred from homology"/>
<evidence type="ECO:0000256" key="1">
    <source>
        <dbReference type="ARBA" id="ARBA00008467"/>
    </source>
</evidence>
<dbReference type="NCBIfam" id="NF005589">
    <property type="entry name" value="PRK07314.1"/>
    <property type="match status" value="1"/>
</dbReference>
<evidence type="ECO:0000259" key="4">
    <source>
        <dbReference type="PROSITE" id="PS52004"/>
    </source>
</evidence>
<accession>A0A0M7BHF6</accession>
<evidence type="ECO:0000256" key="3">
    <source>
        <dbReference type="RuleBase" id="RU003694"/>
    </source>
</evidence>
<dbReference type="InterPro" id="IPR016039">
    <property type="entry name" value="Thiolase-like"/>
</dbReference>
<name>A0A0M7BHF6_9PSEU</name>
<dbReference type="PROSITE" id="PS00606">
    <property type="entry name" value="KS3_1"/>
    <property type="match status" value="1"/>
</dbReference>
<protein>
    <submittedName>
        <fullName evidence="5">3-oxoacyl-(Acyl-carrier-protein) synthase (FabF)</fullName>
    </submittedName>
</protein>
<organism evidence="5">
    <name type="scientific">Lentzea sp. ATCC 31319</name>
    <dbReference type="NCBI Taxonomy" id="1718437"/>
    <lineage>
        <taxon>Bacteria</taxon>
        <taxon>Bacillati</taxon>
        <taxon>Actinomycetota</taxon>
        <taxon>Actinomycetes</taxon>
        <taxon>Pseudonocardiales</taxon>
        <taxon>Pseudonocardiaceae</taxon>
        <taxon>Lentzea</taxon>
    </lineage>
</organism>
<evidence type="ECO:0000256" key="2">
    <source>
        <dbReference type="ARBA" id="ARBA00022679"/>
    </source>
</evidence>
<dbReference type="Pfam" id="PF00109">
    <property type="entry name" value="ketoacyl-synt"/>
    <property type="match status" value="1"/>
</dbReference>
<comment type="similarity">
    <text evidence="1 3">Belongs to the thiolase-like superfamily. Beta-ketoacyl-ACP synthases family.</text>
</comment>